<evidence type="ECO:0000313" key="2">
    <source>
        <dbReference type="Proteomes" id="UP000660380"/>
    </source>
</evidence>
<gene>
    <name evidence="1" type="ORF">H6G81_04565</name>
</gene>
<proteinExistence type="predicted"/>
<evidence type="ECO:0000313" key="1">
    <source>
        <dbReference type="EMBL" id="MBD2603823.1"/>
    </source>
</evidence>
<keyword evidence="2" id="KW-1185">Reference proteome</keyword>
<protein>
    <submittedName>
        <fullName evidence="1">Uncharacterized protein</fullName>
    </submittedName>
</protein>
<reference evidence="1 2" key="1">
    <citation type="journal article" date="2020" name="ISME J.">
        <title>Comparative genomics reveals insights into cyanobacterial evolution and habitat adaptation.</title>
        <authorList>
            <person name="Chen M.Y."/>
            <person name="Teng W.K."/>
            <person name="Zhao L."/>
            <person name="Hu C.X."/>
            <person name="Zhou Y.K."/>
            <person name="Han B.P."/>
            <person name="Song L.R."/>
            <person name="Shu W.S."/>
        </authorList>
    </citation>
    <scope>NUCLEOTIDE SEQUENCE [LARGE SCALE GENOMIC DNA]</scope>
    <source>
        <strain evidence="1 2">FACHB-248</strain>
    </source>
</reference>
<dbReference type="Proteomes" id="UP000660380">
    <property type="component" value="Unassembled WGS sequence"/>
</dbReference>
<dbReference type="EMBL" id="JACJTA010000006">
    <property type="protein sequence ID" value="MBD2603823.1"/>
    <property type="molecule type" value="Genomic_DNA"/>
</dbReference>
<accession>A0ABR8GM36</accession>
<comment type="caution">
    <text evidence="1">The sequence shown here is derived from an EMBL/GenBank/DDBJ whole genome shotgun (WGS) entry which is preliminary data.</text>
</comment>
<name>A0ABR8GM36_9CYAN</name>
<organism evidence="1 2">
    <name type="scientific">Scytonema hofmannii FACHB-248</name>
    <dbReference type="NCBI Taxonomy" id="1842502"/>
    <lineage>
        <taxon>Bacteria</taxon>
        <taxon>Bacillati</taxon>
        <taxon>Cyanobacteriota</taxon>
        <taxon>Cyanophyceae</taxon>
        <taxon>Nostocales</taxon>
        <taxon>Scytonemataceae</taxon>
        <taxon>Scytonema</taxon>
    </lineage>
</organism>
<dbReference type="RefSeq" id="WP_029630450.1">
    <property type="nucleotide sequence ID" value="NZ_JACJTA010000006.1"/>
</dbReference>
<sequence length="76" mass="8575">MYIGNGQSGKPHYLKVSDLELESDGLLEDEGPAEVVEISPGELEKIGARIGKVRFERDNLEMDERLNLYPDDIDRV</sequence>